<dbReference type="InterPro" id="IPR029068">
    <property type="entry name" value="Glyas_Bleomycin-R_OHBP_Dase"/>
</dbReference>
<reference evidence="2 3" key="1">
    <citation type="submission" date="2018-03" db="EMBL/GenBank/DDBJ databases">
        <authorList>
            <person name="Keele B.F."/>
        </authorList>
    </citation>
    <scope>NUCLEOTIDE SEQUENCE [LARGE SCALE GENOMIC DNA]</scope>
    <source>
        <strain evidence="2 3">CeCT 8812</strain>
    </source>
</reference>
<dbReference type="InterPro" id="IPR004360">
    <property type="entry name" value="Glyas_Fos-R_dOase_dom"/>
</dbReference>
<dbReference type="Proteomes" id="UP000244932">
    <property type="component" value="Unassembled WGS sequence"/>
</dbReference>
<dbReference type="PROSITE" id="PS51819">
    <property type="entry name" value="VOC"/>
    <property type="match status" value="1"/>
</dbReference>
<feature type="domain" description="VOC" evidence="1">
    <location>
        <begin position="15"/>
        <end position="146"/>
    </location>
</feature>
<sequence>MDIQQQAKPDFRIGGLGEIAIRCSDMDAMCAFYEGVIGLEPLARRSGSIQFYKLGEGVAGHTQVLALFGPDAQVRPGLHATGGAIGGSESSLHHLALGITPEEQDKAIAWYQAHDIAYRIENFDWIGWRGLFTTDPEGNTVELVAKVKEPAA</sequence>
<proteinExistence type="predicted"/>
<dbReference type="EMBL" id="OMKW01000003">
    <property type="protein sequence ID" value="SPF30346.1"/>
    <property type="molecule type" value="Genomic_DNA"/>
</dbReference>
<name>A0A2R8ADM6_9RHOB</name>
<protein>
    <recommendedName>
        <fullName evidence="1">VOC domain-containing protein</fullName>
    </recommendedName>
</protein>
<dbReference type="OrthoDB" id="9812656at2"/>
<gene>
    <name evidence="2" type="ORF">POI8812_02682</name>
</gene>
<dbReference type="Pfam" id="PF00903">
    <property type="entry name" value="Glyoxalase"/>
    <property type="match status" value="1"/>
</dbReference>
<accession>A0A2R8ADM6</accession>
<evidence type="ECO:0000313" key="2">
    <source>
        <dbReference type="EMBL" id="SPF30346.1"/>
    </source>
</evidence>
<dbReference type="RefSeq" id="WP_108783040.1">
    <property type="nucleotide sequence ID" value="NZ_OMKW01000003.1"/>
</dbReference>
<evidence type="ECO:0000313" key="3">
    <source>
        <dbReference type="Proteomes" id="UP000244932"/>
    </source>
</evidence>
<keyword evidence="3" id="KW-1185">Reference proteome</keyword>
<dbReference type="Gene3D" id="3.10.180.10">
    <property type="entry name" value="2,3-Dihydroxybiphenyl 1,2-Dioxygenase, domain 1"/>
    <property type="match status" value="1"/>
</dbReference>
<dbReference type="InterPro" id="IPR037523">
    <property type="entry name" value="VOC_core"/>
</dbReference>
<organism evidence="2 3">
    <name type="scientific">Pontivivens insulae</name>
    <dbReference type="NCBI Taxonomy" id="1639689"/>
    <lineage>
        <taxon>Bacteria</taxon>
        <taxon>Pseudomonadati</taxon>
        <taxon>Pseudomonadota</taxon>
        <taxon>Alphaproteobacteria</taxon>
        <taxon>Rhodobacterales</taxon>
        <taxon>Paracoccaceae</taxon>
        <taxon>Pontivivens</taxon>
    </lineage>
</organism>
<evidence type="ECO:0000259" key="1">
    <source>
        <dbReference type="PROSITE" id="PS51819"/>
    </source>
</evidence>
<dbReference type="SUPFAM" id="SSF54593">
    <property type="entry name" value="Glyoxalase/Bleomycin resistance protein/Dihydroxybiphenyl dioxygenase"/>
    <property type="match status" value="1"/>
</dbReference>
<dbReference type="AlphaFoldDB" id="A0A2R8ADM6"/>